<comment type="caution">
    <text evidence="1">The sequence shown here is derived from an EMBL/GenBank/DDBJ whole genome shotgun (WGS) entry which is preliminary data.</text>
</comment>
<evidence type="ECO:0000313" key="1">
    <source>
        <dbReference type="EMBL" id="KAK2710094.1"/>
    </source>
</evidence>
<reference evidence="1" key="1">
    <citation type="submission" date="2023-07" db="EMBL/GenBank/DDBJ databases">
        <title>Chromosome-level genome assembly of Artemia franciscana.</title>
        <authorList>
            <person name="Jo E."/>
        </authorList>
    </citation>
    <scope>NUCLEOTIDE SEQUENCE</scope>
    <source>
        <tissue evidence="1">Whole body</tissue>
    </source>
</reference>
<gene>
    <name evidence="1" type="ORF">QYM36_013687</name>
</gene>
<evidence type="ECO:0000313" key="2">
    <source>
        <dbReference type="Proteomes" id="UP001187531"/>
    </source>
</evidence>
<accession>A0AA88HN56</accession>
<organism evidence="1 2">
    <name type="scientific">Artemia franciscana</name>
    <name type="common">Brine shrimp</name>
    <name type="synonym">Artemia sanfranciscana</name>
    <dbReference type="NCBI Taxonomy" id="6661"/>
    <lineage>
        <taxon>Eukaryota</taxon>
        <taxon>Metazoa</taxon>
        <taxon>Ecdysozoa</taxon>
        <taxon>Arthropoda</taxon>
        <taxon>Crustacea</taxon>
        <taxon>Branchiopoda</taxon>
        <taxon>Anostraca</taxon>
        <taxon>Artemiidae</taxon>
        <taxon>Artemia</taxon>
    </lineage>
</organism>
<keyword evidence="2" id="KW-1185">Reference proteome</keyword>
<proteinExistence type="predicted"/>
<dbReference type="PANTHER" id="PTHR45913">
    <property type="entry name" value="EPM2A-INTERACTING PROTEIN 1"/>
    <property type="match status" value="1"/>
</dbReference>
<dbReference type="AlphaFoldDB" id="A0AA88HN56"/>
<dbReference type="PANTHER" id="PTHR45913:SF19">
    <property type="entry name" value="LOW QUALITY PROTEIN: ZINC FINGER BED DOMAIN-CONTAINING PROTEIN 5-LIKE"/>
    <property type="match status" value="1"/>
</dbReference>
<dbReference type="Proteomes" id="UP001187531">
    <property type="component" value="Unassembled WGS sequence"/>
</dbReference>
<sequence>MFLLAQKSAFSSLFEIQDWVSSLAYLADIFDKLSDQNLLMQGSWTAQLSLNLKMGPFSKKLEFWLNKVLRNCVSVFPTLDKLVDDSETDNLNTICDFIQEQLTKLRDDLCHISHRLWPNIELKIGFKIHLLEMQPHPHS</sequence>
<dbReference type="EMBL" id="JAVRJZ010000017">
    <property type="protein sequence ID" value="KAK2710094.1"/>
    <property type="molecule type" value="Genomic_DNA"/>
</dbReference>
<name>A0AA88HN56_ARTSF</name>
<protein>
    <submittedName>
        <fullName evidence="1">Uncharacterized protein</fullName>
    </submittedName>
</protein>